<dbReference type="RefSeq" id="WP_121671940.1">
    <property type="nucleotide sequence ID" value="NZ_BMXM01000003.1"/>
</dbReference>
<dbReference type="Proteomes" id="UP000270299">
    <property type="component" value="Unassembled WGS sequence"/>
</dbReference>
<evidence type="ECO:0000256" key="3">
    <source>
        <dbReference type="ARBA" id="ARBA00022448"/>
    </source>
</evidence>
<dbReference type="SUPFAM" id="SSF53850">
    <property type="entry name" value="Periplasmic binding protein-like II"/>
    <property type="match status" value="1"/>
</dbReference>
<keyword evidence="7" id="KW-1185">Reference proteome</keyword>
<comment type="subcellular location">
    <subcellularLocation>
        <location evidence="1">Cell envelope</location>
    </subcellularLocation>
</comment>
<evidence type="ECO:0000256" key="1">
    <source>
        <dbReference type="ARBA" id="ARBA00004196"/>
    </source>
</evidence>
<evidence type="ECO:0000256" key="5">
    <source>
        <dbReference type="SAM" id="SignalP"/>
    </source>
</evidence>
<organism evidence="6 7">
    <name type="scientific">Mycetocola manganoxydans</name>
    <dbReference type="NCBI Taxonomy" id="699879"/>
    <lineage>
        <taxon>Bacteria</taxon>
        <taxon>Bacillati</taxon>
        <taxon>Actinomycetota</taxon>
        <taxon>Actinomycetes</taxon>
        <taxon>Micrococcales</taxon>
        <taxon>Microbacteriaceae</taxon>
        <taxon>Mycetocola</taxon>
    </lineage>
</organism>
<keyword evidence="4 5" id="KW-0732">Signal</keyword>
<dbReference type="PANTHER" id="PTHR43649:SF31">
    <property type="entry name" value="SN-GLYCEROL-3-PHOSPHATE-BINDING PERIPLASMIC PROTEIN UGPB"/>
    <property type="match status" value="1"/>
</dbReference>
<sequence length="440" mass="46807">MAQRLTKIATLVAASALVLTGCAPEPATTTEPTTVSFRLWDETVAEAYEKSFDAFEKDNPDIDVTVNVVEWGDYWTELRTDVAGKTMDDLFWLNNSYFGAYADAGKLVNIDQVFGEDAASEWEGSVVGQFTRDDVLWGVPQLYDAGVAVYYNAELLEKAGLAPEDLENLTWSPDAEKDTFLSAAKGLTLDAAGVSAASADFDGTPVQFGTNLAYDTQAIMLPFIGSNGGKFQVGEKFAFTDPKSVEAFQYLVTAINSAKVAPAASETNANSDFSRDAFLAGKMAMFQSGLYNLKNVADDAEFEWGVAPMPSGPSGRVSVTNGVVVAGNAESTKQAAIEKVLTWLGSEEGVKPLAASGAAVPAVTDAQKSYFDYWKKEGVSVAPFFDVIDGEKPIPSPKGANYGKAFEEFDPIFQDIFSGTIDPAVGLKQAEGAANAAIAG</sequence>
<gene>
    <name evidence="6" type="ORF">D9V29_03535</name>
</gene>
<dbReference type="PROSITE" id="PS51257">
    <property type="entry name" value="PROKAR_LIPOPROTEIN"/>
    <property type="match status" value="1"/>
</dbReference>
<name>A0A3L6ZYT3_9MICO</name>
<evidence type="ECO:0000256" key="4">
    <source>
        <dbReference type="ARBA" id="ARBA00022729"/>
    </source>
</evidence>
<dbReference type="InterPro" id="IPR050490">
    <property type="entry name" value="Bact_solute-bd_prot1"/>
</dbReference>
<feature type="chain" id="PRO_5039135552" evidence="5">
    <location>
        <begin position="24"/>
        <end position="440"/>
    </location>
</feature>
<evidence type="ECO:0000256" key="2">
    <source>
        <dbReference type="ARBA" id="ARBA00008520"/>
    </source>
</evidence>
<reference evidence="6 7" key="1">
    <citation type="submission" date="2018-10" db="EMBL/GenBank/DDBJ databases">
        <authorList>
            <person name="Li J."/>
        </authorList>
    </citation>
    <scope>NUCLEOTIDE SEQUENCE [LARGE SCALE GENOMIC DNA]</scope>
    <source>
        <strain evidence="6 7">CCTCC AB209002</strain>
    </source>
</reference>
<evidence type="ECO:0000313" key="7">
    <source>
        <dbReference type="Proteomes" id="UP000270299"/>
    </source>
</evidence>
<dbReference type="InterPro" id="IPR006059">
    <property type="entry name" value="SBP"/>
</dbReference>
<accession>A0A3L6ZYT3</accession>
<dbReference type="Pfam" id="PF01547">
    <property type="entry name" value="SBP_bac_1"/>
    <property type="match status" value="1"/>
</dbReference>
<dbReference type="PANTHER" id="PTHR43649">
    <property type="entry name" value="ARABINOSE-BINDING PROTEIN-RELATED"/>
    <property type="match status" value="1"/>
</dbReference>
<comment type="caution">
    <text evidence="6">The sequence shown here is derived from an EMBL/GenBank/DDBJ whole genome shotgun (WGS) entry which is preliminary data.</text>
</comment>
<dbReference type="OrthoDB" id="1650177at2"/>
<comment type="similarity">
    <text evidence="2">Belongs to the bacterial solute-binding protein 1 family.</text>
</comment>
<proteinExistence type="inferred from homology"/>
<protein>
    <submittedName>
        <fullName evidence="6">Sugar ABC transporter substrate-binding protein</fullName>
    </submittedName>
</protein>
<keyword evidence="3" id="KW-0813">Transport</keyword>
<dbReference type="CDD" id="cd13585">
    <property type="entry name" value="PBP2_TMBP_like"/>
    <property type="match status" value="1"/>
</dbReference>
<evidence type="ECO:0000313" key="6">
    <source>
        <dbReference type="EMBL" id="RLP73087.1"/>
    </source>
</evidence>
<dbReference type="EMBL" id="RCUV01000003">
    <property type="protein sequence ID" value="RLP73087.1"/>
    <property type="molecule type" value="Genomic_DNA"/>
</dbReference>
<dbReference type="AlphaFoldDB" id="A0A3L6ZYT3"/>
<dbReference type="GO" id="GO:0030313">
    <property type="term" value="C:cell envelope"/>
    <property type="evidence" value="ECO:0007669"/>
    <property type="project" value="UniProtKB-SubCell"/>
</dbReference>
<dbReference type="Gene3D" id="3.40.190.10">
    <property type="entry name" value="Periplasmic binding protein-like II"/>
    <property type="match status" value="1"/>
</dbReference>
<feature type="signal peptide" evidence="5">
    <location>
        <begin position="1"/>
        <end position="23"/>
    </location>
</feature>